<dbReference type="PRINTS" id="PR00792">
    <property type="entry name" value="PEPSIN"/>
</dbReference>
<dbReference type="Proteomes" id="UP000078544">
    <property type="component" value="Unassembled WGS sequence"/>
</dbReference>
<dbReference type="Pfam" id="PF00026">
    <property type="entry name" value="Asp"/>
    <property type="match status" value="1"/>
</dbReference>
<dbReference type="OrthoDB" id="15189at2759"/>
<proteinExistence type="inferred from homology"/>
<evidence type="ECO:0000256" key="4">
    <source>
        <dbReference type="SAM" id="SignalP"/>
    </source>
</evidence>
<organism evidence="6 7">
    <name type="scientific">Moelleriella libera RCEF 2490</name>
    <dbReference type="NCBI Taxonomy" id="1081109"/>
    <lineage>
        <taxon>Eukaryota</taxon>
        <taxon>Fungi</taxon>
        <taxon>Dikarya</taxon>
        <taxon>Ascomycota</taxon>
        <taxon>Pezizomycotina</taxon>
        <taxon>Sordariomycetes</taxon>
        <taxon>Hypocreomycetidae</taxon>
        <taxon>Hypocreales</taxon>
        <taxon>Clavicipitaceae</taxon>
        <taxon>Moelleriella</taxon>
    </lineage>
</organism>
<gene>
    <name evidence="6" type="ORF">AAL_08019</name>
</gene>
<sequence>MPLLIRTLASLLLVTLVPAAPVDGVEQHANALAMRAAGLTGLVYATTQTAGQYISQITVNGNVKNVLLDTGSISLWVKDNSGGSGPTFTANYASGSASGTQATGTVIVGNMTLPNQVFGKATSWTSDFDKYDGVLGLSPLVSQFNGQTRSWLNNIMPKLAEQKFGVNLPQDVPPKTGTISFGYYESSHAATDPIYHAVVDADKNTAWNLNIDSFGVPTGDVSLKCLFDTGTTNMMVPYSVAKAYWDQVNGAVPDNNADSYRWRFPCSSRVPDFVPRIGPHALVIPGPANVFKLDSVNKWCGSRLQASQTSSTNCVFGQPLFIGQYAVFDYKAKAIGLAPRI</sequence>
<dbReference type="AlphaFoldDB" id="A0A167WGI0"/>
<dbReference type="PROSITE" id="PS00141">
    <property type="entry name" value="ASP_PROTEASE"/>
    <property type="match status" value="1"/>
</dbReference>
<dbReference type="PROSITE" id="PS51767">
    <property type="entry name" value="PEPTIDASE_A1"/>
    <property type="match status" value="1"/>
</dbReference>
<comment type="similarity">
    <text evidence="1 3">Belongs to the peptidase A1 family.</text>
</comment>
<name>A0A167WGI0_9HYPO</name>
<reference evidence="6 7" key="1">
    <citation type="journal article" date="2016" name="Genome Biol. Evol.">
        <title>Divergent and convergent evolution of fungal pathogenicity.</title>
        <authorList>
            <person name="Shang Y."/>
            <person name="Xiao G."/>
            <person name="Zheng P."/>
            <person name="Cen K."/>
            <person name="Zhan S."/>
            <person name="Wang C."/>
        </authorList>
    </citation>
    <scope>NUCLEOTIDE SEQUENCE [LARGE SCALE GENOMIC DNA]</scope>
    <source>
        <strain evidence="6 7">RCEF 2490</strain>
    </source>
</reference>
<keyword evidence="7" id="KW-1185">Reference proteome</keyword>
<dbReference type="SUPFAM" id="SSF50630">
    <property type="entry name" value="Acid proteases"/>
    <property type="match status" value="1"/>
</dbReference>
<dbReference type="PANTHER" id="PTHR47966">
    <property type="entry name" value="BETA-SITE APP-CLEAVING ENZYME, ISOFORM A-RELATED"/>
    <property type="match status" value="1"/>
</dbReference>
<keyword evidence="3" id="KW-0378">Hydrolase</keyword>
<dbReference type="InterPro" id="IPR033121">
    <property type="entry name" value="PEPTIDASE_A1"/>
</dbReference>
<comment type="caution">
    <text evidence="6">The sequence shown here is derived from an EMBL/GenBank/DDBJ whole genome shotgun (WGS) entry which is preliminary data.</text>
</comment>
<feature type="domain" description="Peptidase A1" evidence="5">
    <location>
        <begin position="53"/>
        <end position="338"/>
    </location>
</feature>
<dbReference type="GO" id="GO:0004190">
    <property type="term" value="F:aspartic-type endopeptidase activity"/>
    <property type="evidence" value="ECO:0007669"/>
    <property type="project" value="UniProtKB-KW"/>
</dbReference>
<dbReference type="Gene3D" id="2.40.70.10">
    <property type="entry name" value="Acid Proteases"/>
    <property type="match status" value="2"/>
</dbReference>
<protein>
    <submittedName>
        <fullName evidence="6">Peptidase aspartic</fullName>
    </submittedName>
</protein>
<dbReference type="InterPro" id="IPR001969">
    <property type="entry name" value="Aspartic_peptidase_AS"/>
</dbReference>
<keyword evidence="3" id="KW-0645">Protease</keyword>
<feature type="signal peptide" evidence="4">
    <location>
        <begin position="1"/>
        <end position="19"/>
    </location>
</feature>
<keyword evidence="2 3" id="KW-0064">Aspartyl protease</keyword>
<accession>A0A167WGI0</accession>
<evidence type="ECO:0000313" key="7">
    <source>
        <dbReference type="Proteomes" id="UP000078544"/>
    </source>
</evidence>
<dbReference type="GO" id="GO:0006508">
    <property type="term" value="P:proteolysis"/>
    <property type="evidence" value="ECO:0007669"/>
    <property type="project" value="UniProtKB-KW"/>
</dbReference>
<evidence type="ECO:0000256" key="2">
    <source>
        <dbReference type="ARBA" id="ARBA00022750"/>
    </source>
</evidence>
<evidence type="ECO:0000256" key="1">
    <source>
        <dbReference type="ARBA" id="ARBA00007447"/>
    </source>
</evidence>
<dbReference type="STRING" id="1081109.A0A167WGI0"/>
<keyword evidence="4" id="KW-0732">Signal</keyword>
<evidence type="ECO:0000256" key="3">
    <source>
        <dbReference type="RuleBase" id="RU000454"/>
    </source>
</evidence>
<evidence type="ECO:0000313" key="6">
    <source>
        <dbReference type="EMBL" id="KZZ88818.1"/>
    </source>
</evidence>
<dbReference type="InterPro" id="IPR021109">
    <property type="entry name" value="Peptidase_aspartic_dom_sf"/>
</dbReference>
<dbReference type="PANTHER" id="PTHR47966:SF1">
    <property type="entry name" value="ASPARTYL PROTEINASE"/>
    <property type="match status" value="1"/>
</dbReference>
<evidence type="ECO:0000259" key="5">
    <source>
        <dbReference type="PROSITE" id="PS51767"/>
    </source>
</evidence>
<dbReference type="EMBL" id="AZGY01000028">
    <property type="protein sequence ID" value="KZZ88818.1"/>
    <property type="molecule type" value="Genomic_DNA"/>
</dbReference>
<feature type="chain" id="PRO_5007894002" evidence="4">
    <location>
        <begin position="20"/>
        <end position="341"/>
    </location>
</feature>
<dbReference type="InterPro" id="IPR001461">
    <property type="entry name" value="Aspartic_peptidase_A1"/>
</dbReference>